<evidence type="ECO:0000259" key="6">
    <source>
        <dbReference type="Pfam" id="PF09258"/>
    </source>
</evidence>
<dbReference type="InterPro" id="IPR053318">
    <property type="entry name" value="GT64"/>
</dbReference>
<gene>
    <name evidence="7" type="ORF">ACJRO7_016506</name>
</gene>
<feature type="domain" description="Glycosyl transferase 64" evidence="6">
    <location>
        <begin position="51"/>
        <end position="318"/>
    </location>
</feature>
<evidence type="ECO:0000256" key="4">
    <source>
        <dbReference type="SAM" id="MobiDB-lite"/>
    </source>
</evidence>
<evidence type="ECO:0000256" key="5">
    <source>
        <dbReference type="SAM" id="SignalP"/>
    </source>
</evidence>
<dbReference type="GO" id="GO:0016740">
    <property type="term" value="F:transferase activity"/>
    <property type="evidence" value="ECO:0007669"/>
    <property type="project" value="UniProtKB-KW"/>
</dbReference>
<dbReference type="Gene3D" id="3.90.550.10">
    <property type="entry name" value="Spore Coat Polysaccharide Biosynthesis Protein SpsA, Chain A"/>
    <property type="match status" value="1"/>
</dbReference>
<dbReference type="Pfam" id="PF09258">
    <property type="entry name" value="Glyco_transf_64"/>
    <property type="match status" value="1"/>
</dbReference>
<proteinExistence type="inferred from homology"/>
<dbReference type="SUPFAM" id="SSF53448">
    <property type="entry name" value="Nucleotide-diphospho-sugar transferases"/>
    <property type="match status" value="1"/>
</dbReference>
<organism evidence="7 8">
    <name type="scientific">Eucalyptus globulus</name>
    <name type="common">Tasmanian blue gum</name>
    <dbReference type="NCBI Taxonomy" id="34317"/>
    <lineage>
        <taxon>Eukaryota</taxon>
        <taxon>Viridiplantae</taxon>
        <taxon>Streptophyta</taxon>
        <taxon>Embryophyta</taxon>
        <taxon>Tracheophyta</taxon>
        <taxon>Spermatophyta</taxon>
        <taxon>Magnoliopsida</taxon>
        <taxon>eudicotyledons</taxon>
        <taxon>Gunneridae</taxon>
        <taxon>Pentapetalae</taxon>
        <taxon>rosids</taxon>
        <taxon>malvids</taxon>
        <taxon>Myrtales</taxon>
        <taxon>Myrtaceae</taxon>
        <taxon>Myrtoideae</taxon>
        <taxon>Eucalypteae</taxon>
        <taxon>Eucalyptus</taxon>
    </lineage>
</organism>
<evidence type="ECO:0000256" key="3">
    <source>
        <dbReference type="ARBA" id="ARBA00023157"/>
    </source>
</evidence>
<dbReference type="FunFam" id="3.90.550.10:FF:000221">
    <property type="entry name" value="Glycosyltransferase family protein 47"/>
    <property type="match status" value="1"/>
</dbReference>
<evidence type="ECO:0000313" key="8">
    <source>
        <dbReference type="Proteomes" id="UP001634007"/>
    </source>
</evidence>
<dbReference type="PANTHER" id="PTHR48409">
    <property type="entry name" value="GLYCOSYLTRANSFERASE FAMILY PROTEIN 64 C3"/>
    <property type="match status" value="1"/>
</dbReference>
<dbReference type="Proteomes" id="UP001634007">
    <property type="component" value="Unassembled WGS sequence"/>
</dbReference>
<keyword evidence="2" id="KW-0808">Transferase</keyword>
<feature type="chain" id="PRO_5044815325" description="Glycosyl transferase 64 domain-containing protein" evidence="5">
    <location>
        <begin position="21"/>
        <end position="339"/>
    </location>
</feature>
<evidence type="ECO:0000313" key="7">
    <source>
        <dbReference type="EMBL" id="KAL3747712.1"/>
    </source>
</evidence>
<dbReference type="InterPro" id="IPR029044">
    <property type="entry name" value="Nucleotide-diphossugar_trans"/>
</dbReference>
<name>A0ABD3LCZ8_EUCGL</name>
<dbReference type="PANTHER" id="PTHR48409:SF1">
    <property type="entry name" value="GLYCOSYLTRANSFERASE FAMILY PROTEIN 64 C3"/>
    <property type="match status" value="1"/>
</dbReference>
<accession>A0ABD3LCZ8</accession>
<feature type="region of interest" description="Disordered" evidence="4">
    <location>
        <begin position="261"/>
        <end position="289"/>
    </location>
</feature>
<reference evidence="7 8" key="1">
    <citation type="submission" date="2024-11" db="EMBL/GenBank/DDBJ databases">
        <title>Chromosome-level genome assembly of Eucalyptus globulus Labill. provides insights into its genome evolution.</title>
        <authorList>
            <person name="Li X."/>
        </authorList>
    </citation>
    <scope>NUCLEOTIDE SEQUENCE [LARGE SCALE GENOMIC DNA]</scope>
    <source>
        <strain evidence="7">CL2024</strain>
        <tissue evidence="7">Fresh tender leaves</tissue>
    </source>
</reference>
<keyword evidence="5" id="KW-0732">Signal</keyword>
<evidence type="ECO:0000256" key="2">
    <source>
        <dbReference type="ARBA" id="ARBA00022679"/>
    </source>
</evidence>
<comment type="caution">
    <text evidence="7">The sequence shown here is derived from an EMBL/GenBank/DDBJ whole genome shotgun (WGS) entry which is preliminary data.</text>
</comment>
<sequence length="339" mass="37901">MRSTMNWCAVFVFCCFWVLAEVDGSSRHRLRHDPCDPSVQRRPESLRPDQMTVLINGYSEHRIPLLLSVAAAYSASPVVAAVLVLWGNLGTPPRLLSELSRNLSAASLGAARISLVPQSSGSLNARFLPRPLAIETRAVLVCDDDVEVDAKSVEFAFRVWGSNPDRMVGMFGRSHDMDLARKEWIYTVHPDRYSIVLTKFMLLKTQYLFSYSCGGGVAGARMRRVVDEMSNCEDILMNFVVADEINAGPVLVGAKRVRDYGDPRNDGGSSEDRDEVRDAGLSRRRGEHRKRRGHCIREFHKAMGRMPLRYSYGKMVNSVGEQGLCNKGGQLVLCDQFLD</sequence>
<dbReference type="InterPro" id="IPR015338">
    <property type="entry name" value="GT64_dom"/>
</dbReference>
<evidence type="ECO:0000256" key="1">
    <source>
        <dbReference type="ARBA" id="ARBA00008700"/>
    </source>
</evidence>
<comment type="similarity">
    <text evidence="1">Belongs to the glycosyltransferase 64 family.</text>
</comment>
<protein>
    <recommendedName>
        <fullName evidence="6">Glycosyl transferase 64 domain-containing protein</fullName>
    </recommendedName>
</protein>
<feature type="compositionally biased region" description="Basic and acidic residues" evidence="4">
    <location>
        <begin position="261"/>
        <end position="281"/>
    </location>
</feature>
<keyword evidence="8" id="KW-1185">Reference proteome</keyword>
<dbReference type="EMBL" id="JBJKBG010000003">
    <property type="protein sequence ID" value="KAL3747712.1"/>
    <property type="molecule type" value="Genomic_DNA"/>
</dbReference>
<keyword evidence="3" id="KW-1015">Disulfide bond</keyword>
<feature type="signal peptide" evidence="5">
    <location>
        <begin position="1"/>
        <end position="20"/>
    </location>
</feature>
<dbReference type="AlphaFoldDB" id="A0ABD3LCZ8"/>